<dbReference type="PROSITE" id="PS51257">
    <property type="entry name" value="PROKAR_LIPOPROTEIN"/>
    <property type="match status" value="1"/>
</dbReference>
<dbReference type="EMBL" id="JACXAD010000015">
    <property type="protein sequence ID" value="MBD2768978.1"/>
    <property type="molecule type" value="Genomic_DNA"/>
</dbReference>
<proteinExistence type="predicted"/>
<reference evidence="1" key="1">
    <citation type="submission" date="2020-09" db="EMBL/GenBank/DDBJ databases">
        <authorList>
            <person name="Kim M.K."/>
        </authorList>
    </citation>
    <scope>NUCLEOTIDE SEQUENCE</scope>
    <source>
        <strain evidence="1">BT664</strain>
    </source>
</reference>
<sequence length="149" mass="16386">MFSLLKRARFLTSAISLQLGLLTTSWFLGSCGHGLSELPGFDAAAWRSDPYACHDRRRAAVPALIKSKEQLYEARANDVTALLGPPDEEELRAGTEKVYYYYLEPGSQCAAQHARSQAPCLSLRFGPLGTVTEVLTDPLTPTRNAEKAR</sequence>
<evidence type="ECO:0000313" key="2">
    <source>
        <dbReference type="Proteomes" id="UP000612233"/>
    </source>
</evidence>
<keyword evidence="2" id="KW-1185">Reference proteome</keyword>
<name>A0A927BF81_9BACT</name>
<comment type="caution">
    <text evidence="1">The sequence shown here is derived from an EMBL/GenBank/DDBJ whole genome shotgun (WGS) entry which is preliminary data.</text>
</comment>
<dbReference type="Proteomes" id="UP000612233">
    <property type="component" value="Unassembled WGS sequence"/>
</dbReference>
<evidence type="ECO:0000313" key="1">
    <source>
        <dbReference type="EMBL" id="MBD2768978.1"/>
    </source>
</evidence>
<organism evidence="1 2">
    <name type="scientific">Hymenobacter montanus</name>
    <dbReference type="NCBI Taxonomy" id="2771359"/>
    <lineage>
        <taxon>Bacteria</taxon>
        <taxon>Pseudomonadati</taxon>
        <taxon>Bacteroidota</taxon>
        <taxon>Cytophagia</taxon>
        <taxon>Cytophagales</taxon>
        <taxon>Hymenobacteraceae</taxon>
        <taxon>Hymenobacter</taxon>
    </lineage>
</organism>
<gene>
    <name evidence="1" type="ORF">IC235_13885</name>
</gene>
<accession>A0A927BF81</accession>
<dbReference type="RefSeq" id="WP_191005789.1">
    <property type="nucleotide sequence ID" value="NZ_JACXAD010000015.1"/>
</dbReference>
<dbReference type="AlphaFoldDB" id="A0A927BF81"/>
<protein>
    <submittedName>
        <fullName evidence="1">Uncharacterized protein</fullName>
    </submittedName>
</protein>